<organism evidence="1 2">
    <name type="scientific">Parascaris equorum</name>
    <name type="common">Equine roundworm</name>
    <dbReference type="NCBI Taxonomy" id="6256"/>
    <lineage>
        <taxon>Eukaryota</taxon>
        <taxon>Metazoa</taxon>
        <taxon>Ecdysozoa</taxon>
        <taxon>Nematoda</taxon>
        <taxon>Chromadorea</taxon>
        <taxon>Rhabditida</taxon>
        <taxon>Spirurina</taxon>
        <taxon>Ascaridomorpha</taxon>
        <taxon>Ascaridoidea</taxon>
        <taxon>Ascarididae</taxon>
        <taxon>Parascaris</taxon>
    </lineage>
</organism>
<sequence length="77" mass="8231">MEGSPVSIGPSPMSQCQRWLVIGFLLRGGALEQESSVVGETGTPAMLLVESVAVYIVSVHMIDRYAVFKCCQARGVS</sequence>
<keyword evidence="1" id="KW-1185">Reference proteome</keyword>
<evidence type="ECO:0000313" key="2">
    <source>
        <dbReference type="WBParaSite" id="PEQ_0001414501-mRNA-1"/>
    </source>
</evidence>
<dbReference type="WBParaSite" id="PEQ_0001414501-mRNA-1">
    <property type="protein sequence ID" value="PEQ_0001414501-mRNA-1"/>
    <property type="gene ID" value="PEQ_0001414501"/>
</dbReference>
<dbReference type="AlphaFoldDB" id="A0A914SA54"/>
<dbReference type="Proteomes" id="UP000887564">
    <property type="component" value="Unplaced"/>
</dbReference>
<proteinExistence type="predicted"/>
<protein>
    <submittedName>
        <fullName evidence="2">Uncharacterized protein</fullName>
    </submittedName>
</protein>
<accession>A0A914SA54</accession>
<reference evidence="2" key="1">
    <citation type="submission" date="2022-11" db="UniProtKB">
        <authorList>
            <consortium name="WormBaseParasite"/>
        </authorList>
    </citation>
    <scope>IDENTIFICATION</scope>
</reference>
<evidence type="ECO:0000313" key="1">
    <source>
        <dbReference type="Proteomes" id="UP000887564"/>
    </source>
</evidence>
<name>A0A914SA54_PAREQ</name>